<evidence type="ECO:0000256" key="7">
    <source>
        <dbReference type="RuleBase" id="RU363032"/>
    </source>
</evidence>
<feature type="compositionally biased region" description="Basic and acidic residues" evidence="8">
    <location>
        <begin position="12"/>
        <end position="23"/>
    </location>
</feature>
<keyword evidence="11" id="KW-1185">Reference proteome</keyword>
<keyword evidence="5 7" id="KW-1133">Transmembrane helix</keyword>
<organism evidence="10 11">
    <name type="scientific">Actinomadura hallensis</name>
    <dbReference type="NCBI Taxonomy" id="337895"/>
    <lineage>
        <taxon>Bacteria</taxon>
        <taxon>Bacillati</taxon>
        <taxon>Actinomycetota</taxon>
        <taxon>Actinomycetes</taxon>
        <taxon>Streptosporangiales</taxon>
        <taxon>Thermomonosporaceae</taxon>
        <taxon>Actinomadura</taxon>
    </lineage>
</organism>
<proteinExistence type="inferred from homology"/>
<feature type="domain" description="ABC transmembrane type-1" evidence="9">
    <location>
        <begin position="113"/>
        <end position="304"/>
    </location>
</feature>
<gene>
    <name evidence="10" type="ORF">FHX41_0194</name>
</gene>
<evidence type="ECO:0000256" key="1">
    <source>
        <dbReference type="ARBA" id="ARBA00004651"/>
    </source>
</evidence>
<evidence type="ECO:0000256" key="2">
    <source>
        <dbReference type="ARBA" id="ARBA00022448"/>
    </source>
</evidence>
<evidence type="ECO:0000256" key="3">
    <source>
        <dbReference type="ARBA" id="ARBA00022475"/>
    </source>
</evidence>
<feature type="transmembrane region" description="Helical" evidence="7">
    <location>
        <begin position="162"/>
        <end position="185"/>
    </location>
</feature>
<dbReference type="GO" id="GO:0005886">
    <property type="term" value="C:plasma membrane"/>
    <property type="evidence" value="ECO:0007669"/>
    <property type="project" value="UniProtKB-SubCell"/>
</dbReference>
<evidence type="ECO:0000256" key="4">
    <source>
        <dbReference type="ARBA" id="ARBA00022692"/>
    </source>
</evidence>
<dbReference type="RefSeq" id="WP_141965731.1">
    <property type="nucleotide sequence ID" value="NZ_VFPO01000001.1"/>
</dbReference>
<dbReference type="GO" id="GO:0055085">
    <property type="term" value="P:transmembrane transport"/>
    <property type="evidence" value="ECO:0007669"/>
    <property type="project" value="InterPro"/>
</dbReference>
<dbReference type="SUPFAM" id="SSF161098">
    <property type="entry name" value="MetI-like"/>
    <property type="match status" value="1"/>
</dbReference>
<comment type="similarity">
    <text evidence="7">Belongs to the binding-protein-dependent transport system permease family.</text>
</comment>
<comment type="subcellular location">
    <subcellularLocation>
        <location evidence="1 7">Cell membrane</location>
        <topology evidence="1 7">Multi-pass membrane protein</topology>
    </subcellularLocation>
</comment>
<feature type="transmembrane region" description="Helical" evidence="7">
    <location>
        <begin position="53"/>
        <end position="75"/>
    </location>
</feature>
<feature type="transmembrane region" description="Helical" evidence="7">
    <location>
        <begin position="284"/>
        <end position="303"/>
    </location>
</feature>
<keyword evidence="4 7" id="KW-0812">Transmembrane</keyword>
<evidence type="ECO:0000313" key="10">
    <source>
        <dbReference type="EMBL" id="TQM66613.1"/>
    </source>
</evidence>
<dbReference type="InterPro" id="IPR050366">
    <property type="entry name" value="BP-dependent_transpt_permease"/>
</dbReference>
<keyword evidence="6 7" id="KW-0472">Membrane</keyword>
<evidence type="ECO:0000259" key="9">
    <source>
        <dbReference type="PROSITE" id="PS50928"/>
    </source>
</evidence>
<evidence type="ECO:0000313" key="11">
    <source>
        <dbReference type="Proteomes" id="UP000316706"/>
    </source>
</evidence>
<keyword evidence="2 7" id="KW-0813">Transport</keyword>
<accession>A0A543I7N3</accession>
<name>A0A543I7N3_9ACTN</name>
<dbReference type="Proteomes" id="UP000316706">
    <property type="component" value="Unassembled WGS sequence"/>
</dbReference>
<comment type="caution">
    <text evidence="10">The sequence shown here is derived from an EMBL/GenBank/DDBJ whole genome shotgun (WGS) entry which is preliminary data.</text>
</comment>
<reference evidence="10 11" key="1">
    <citation type="submission" date="2019-06" db="EMBL/GenBank/DDBJ databases">
        <title>Sequencing the genomes of 1000 actinobacteria strains.</title>
        <authorList>
            <person name="Klenk H.-P."/>
        </authorList>
    </citation>
    <scope>NUCLEOTIDE SEQUENCE [LARGE SCALE GENOMIC DNA]</scope>
    <source>
        <strain evidence="10 11">DSM 45043</strain>
    </source>
</reference>
<dbReference type="InterPro" id="IPR035906">
    <property type="entry name" value="MetI-like_sf"/>
</dbReference>
<dbReference type="EMBL" id="VFPO01000001">
    <property type="protein sequence ID" value="TQM66613.1"/>
    <property type="molecule type" value="Genomic_DNA"/>
</dbReference>
<feature type="region of interest" description="Disordered" evidence="8">
    <location>
        <begin position="1"/>
        <end position="41"/>
    </location>
</feature>
<keyword evidence="3" id="KW-1003">Cell membrane</keyword>
<dbReference type="CDD" id="cd06261">
    <property type="entry name" value="TM_PBP2"/>
    <property type="match status" value="1"/>
</dbReference>
<protein>
    <submittedName>
        <fullName evidence="10">Peptide/nickel transport system permease protein</fullName>
    </submittedName>
</protein>
<dbReference type="PANTHER" id="PTHR43386:SF1">
    <property type="entry name" value="D,D-DIPEPTIDE TRANSPORT SYSTEM PERMEASE PROTEIN DDPC-RELATED"/>
    <property type="match status" value="1"/>
</dbReference>
<dbReference type="Gene3D" id="1.10.3720.10">
    <property type="entry name" value="MetI-like"/>
    <property type="match status" value="1"/>
</dbReference>
<dbReference type="PROSITE" id="PS50928">
    <property type="entry name" value="ABC_TM1"/>
    <property type="match status" value="1"/>
</dbReference>
<dbReference type="AlphaFoldDB" id="A0A543I7N3"/>
<dbReference type="Pfam" id="PF12911">
    <property type="entry name" value="OppC_N"/>
    <property type="match status" value="1"/>
</dbReference>
<dbReference type="OrthoDB" id="6637947at2"/>
<dbReference type="InterPro" id="IPR025966">
    <property type="entry name" value="OppC_N"/>
</dbReference>
<sequence length="317" mass="32689">MSATPAGAADRVSNEKVSIEKSAETPSPKPDGPGGGGASPRARAVRRFRRNRLAVAGAVVLGVVVVLSLLAPLLAGPPNAVDLDAVQESPSAAHWFGTDTSGRDVFARTLHAGRVSLLVGLTAALGAMVVGTLFGAISGLFGGMVDNVIMRIADIVMSFPTVVVILVLAGIVGPSVTVLVVAIGATQWPVAGRVVRGVTLSLRDREYIQAAEASGANRWWLIRKHIVPAALPPVTVTGTLAVAQAIMMETTASFLGLGVQPPQASWGNMLNDAQNLTLIQSMPWLWLPPGIAIAVTVLAVNFVGDGLRDAVTPGGRT</sequence>
<dbReference type="PANTHER" id="PTHR43386">
    <property type="entry name" value="OLIGOPEPTIDE TRANSPORT SYSTEM PERMEASE PROTEIN APPC"/>
    <property type="match status" value="1"/>
</dbReference>
<evidence type="ECO:0000256" key="8">
    <source>
        <dbReference type="SAM" id="MobiDB-lite"/>
    </source>
</evidence>
<dbReference type="Pfam" id="PF00528">
    <property type="entry name" value="BPD_transp_1"/>
    <property type="match status" value="1"/>
</dbReference>
<evidence type="ECO:0000256" key="5">
    <source>
        <dbReference type="ARBA" id="ARBA00022989"/>
    </source>
</evidence>
<evidence type="ECO:0000256" key="6">
    <source>
        <dbReference type="ARBA" id="ARBA00023136"/>
    </source>
</evidence>
<dbReference type="InterPro" id="IPR000515">
    <property type="entry name" value="MetI-like"/>
</dbReference>
<feature type="transmembrane region" description="Helical" evidence="7">
    <location>
        <begin position="117"/>
        <end position="141"/>
    </location>
</feature>